<dbReference type="PROSITE" id="PS51257">
    <property type="entry name" value="PROKAR_LIPOPROTEIN"/>
    <property type="match status" value="1"/>
</dbReference>
<keyword evidence="1" id="KW-0732">Signal</keyword>
<proteinExistence type="predicted"/>
<evidence type="ECO:0000313" key="3">
    <source>
        <dbReference type="Proteomes" id="UP000075320"/>
    </source>
</evidence>
<feature type="chain" id="PRO_5007572655" evidence="1">
    <location>
        <begin position="21"/>
        <end position="96"/>
    </location>
</feature>
<dbReference type="Proteomes" id="UP000075320">
    <property type="component" value="Unassembled WGS sequence"/>
</dbReference>
<protein>
    <submittedName>
        <fullName evidence="2">Uncharacterized protein</fullName>
    </submittedName>
</protein>
<keyword evidence="3" id="KW-1185">Reference proteome</keyword>
<sequence length="96" mass="10001">MKYVSVAALLFLAACSNPFGGGQSVVDEGHHPGVQSTYPAGAFSEVLSMGKQNSVTPRGYVVSHSAGELSSEVTTTTPRGYQVYSGIQGVFVSETQ</sequence>
<dbReference type="EMBL" id="LUKE01000006">
    <property type="protein sequence ID" value="KYG61434.1"/>
    <property type="molecule type" value="Genomic_DNA"/>
</dbReference>
<accession>A0A150WEQ1</accession>
<reference evidence="2 3" key="1">
    <citation type="submission" date="2016-03" db="EMBL/GenBank/DDBJ databases">
        <authorList>
            <person name="Ploux O."/>
        </authorList>
    </citation>
    <scope>NUCLEOTIDE SEQUENCE [LARGE SCALE GENOMIC DNA]</scope>
    <source>
        <strain evidence="2 3">R0</strain>
    </source>
</reference>
<dbReference type="RefSeq" id="WP_061836516.1">
    <property type="nucleotide sequence ID" value="NZ_LUKE01000006.1"/>
</dbReference>
<gene>
    <name evidence="2" type="ORF">AZI86_17115</name>
</gene>
<evidence type="ECO:0000313" key="2">
    <source>
        <dbReference type="EMBL" id="KYG61434.1"/>
    </source>
</evidence>
<comment type="caution">
    <text evidence="2">The sequence shown here is derived from an EMBL/GenBank/DDBJ whole genome shotgun (WGS) entry which is preliminary data.</text>
</comment>
<evidence type="ECO:0000256" key="1">
    <source>
        <dbReference type="SAM" id="SignalP"/>
    </source>
</evidence>
<dbReference type="AlphaFoldDB" id="A0A150WEQ1"/>
<organism evidence="2 3">
    <name type="scientific">Bdellovibrio bacteriovorus</name>
    <dbReference type="NCBI Taxonomy" id="959"/>
    <lineage>
        <taxon>Bacteria</taxon>
        <taxon>Pseudomonadati</taxon>
        <taxon>Bdellovibrionota</taxon>
        <taxon>Bdellovibrionia</taxon>
        <taxon>Bdellovibrionales</taxon>
        <taxon>Pseudobdellovibrionaceae</taxon>
        <taxon>Bdellovibrio</taxon>
    </lineage>
</organism>
<name>A0A150WEQ1_BDEBC</name>
<feature type="signal peptide" evidence="1">
    <location>
        <begin position="1"/>
        <end position="20"/>
    </location>
</feature>